<dbReference type="EMBL" id="FOQG01000005">
    <property type="protein sequence ID" value="SFI11269.1"/>
    <property type="molecule type" value="Genomic_DNA"/>
</dbReference>
<dbReference type="Proteomes" id="UP000198649">
    <property type="component" value="Unassembled WGS sequence"/>
</dbReference>
<proteinExistence type="predicted"/>
<evidence type="ECO:0000313" key="1">
    <source>
        <dbReference type="EMBL" id="SFI11269.1"/>
    </source>
</evidence>
<organism evidence="1 2">
    <name type="scientific">Nocardioides psychrotolerans</name>
    <dbReference type="NCBI Taxonomy" id="1005945"/>
    <lineage>
        <taxon>Bacteria</taxon>
        <taxon>Bacillati</taxon>
        <taxon>Actinomycetota</taxon>
        <taxon>Actinomycetes</taxon>
        <taxon>Propionibacteriales</taxon>
        <taxon>Nocardioidaceae</taxon>
        <taxon>Nocardioides</taxon>
    </lineage>
</organism>
<dbReference type="STRING" id="1005945.SAMN05216561_1059"/>
<evidence type="ECO:0000313" key="2">
    <source>
        <dbReference type="Proteomes" id="UP000198649"/>
    </source>
</evidence>
<dbReference type="RefSeq" id="WP_143099688.1">
    <property type="nucleotide sequence ID" value="NZ_BKAF01000006.1"/>
</dbReference>
<reference evidence="1 2" key="1">
    <citation type="submission" date="2016-10" db="EMBL/GenBank/DDBJ databases">
        <authorList>
            <person name="de Groot N.N."/>
        </authorList>
    </citation>
    <scope>NUCLEOTIDE SEQUENCE [LARGE SCALE GENOMIC DNA]</scope>
    <source>
        <strain evidence="1 2">CGMCC 1.11156</strain>
    </source>
</reference>
<gene>
    <name evidence="1" type="ORF">SAMN05216561_1059</name>
</gene>
<dbReference type="AlphaFoldDB" id="A0A1I3FJ97"/>
<keyword evidence="2" id="KW-1185">Reference proteome</keyword>
<name>A0A1I3FJ97_9ACTN</name>
<protein>
    <submittedName>
        <fullName evidence="1">Uncharacterized protein</fullName>
    </submittedName>
</protein>
<accession>A0A1I3FJ97</accession>
<sequence length="219" mass="24940">MRLSASVEAAPDGSDELVTSLELAGRGVWQPLVATMLTTTQHWARQAVDELTVGLAKSLGDISRDVRVPRQVRDDPPLRMRTATAQMRLRLHRVQDEVELRSRWQQHRWTCRRAYASQPPATWPHDSPGFVWARLEQDLAETLARSPRDERRAAVDRLVDEQVVAWTDAHERVQARAVHAPGPVLEIVDGVYDLRWLRSPYVIWRHLKAALADEATPTT</sequence>